<dbReference type="EMBL" id="JACHBR010000003">
    <property type="protein sequence ID" value="MBB5631414.1"/>
    <property type="molecule type" value="Genomic_DNA"/>
</dbReference>
<dbReference type="Gene3D" id="1.25.40.10">
    <property type="entry name" value="Tetratricopeptide repeat domain"/>
    <property type="match status" value="2"/>
</dbReference>
<evidence type="ECO:0000313" key="3">
    <source>
        <dbReference type="Proteomes" id="UP000588112"/>
    </source>
</evidence>
<keyword evidence="3" id="KW-1185">Reference proteome</keyword>
<gene>
    <name evidence="2" type="ORF">BJ981_007200</name>
</gene>
<accession>A0A7W8ZCC9</accession>
<organism evidence="2 3">
    <name type="scientific">Sphaerisporangium krabiense</name>
    <dbReference type="NCBI Taxonomy" id="763782"/>
    <lineage>
        <taxon>Bacteria</taxon>
        <taxon>Bacillati</taxon>
        <taxon>Actinomycetota</taxon>
        <taxon>Actinomycetes</taxon>
        <taxon>Streptosporangiales</taxon>
        <taxon>Streptosporangiaceae</taxon>
        <taxon>Sphaerisporangium</taxon>
    </lineage>
</organism>
<dbReference type="RefSeq" id="WP_184617908.1">
    <property type="nucleotide sequence ID" value="NZ_BOOS01000006.1"/>
</dbReference>
<name>A0A7W8ZCC9_9ACTN</name>
<comment type="caution">
    <text evidence="2">The sequence shown here is derived from an EMBL/GenBank/DDBJ whole genome shotgun (WGS) entry which is preliminary data.</text>
</comment>
<protein>
    <submittedName>
        <fullName evidence="2">Tetratricopeptide (TPR) repeat protein</fullName>
    </submittedName>
</protein>
<evidence type="ECO:0000259" key="1">
    <source>
        <dbReference type="Pfam" id="PF12770"/>
    </source>
</evidence>
<dbReference type="SUPFAM" id="SSF81901">
    <property type="entry name" value="HCP-like"/>
    <property type="match status" value="1"/>
</dbReference>
<sequence length="1329" mass="139655">MGNDPESRLRERLRRFSGGDHEALSGQDALADIAAARQALSRGDPADESLAVLAYAHLARYQVLPFGEDAADLEQAVALFTRLRSTAPHLVGEEVMPMLESDPRVVVRDDPHALIEEAERTGDLAVVDAALDLLARTLPLQDPGDLQAQATVIGRAALVRRRRHQLTGDPADLDGAIAGLRRTLDFPVVVGEGRTAVLYFLAELLARRFELDGDLAGLEAAIEAQREVRGAWSDDAGTALALAAMLRIRSERTGDGAGLQEALALGRQVLAEGDLSGQDGQGRPAALMELAQSLQAWSRHTGDPAHLEEAIAVLRAAGEPARVALGQALTDRYRHGGPARDLDEAVTVLGAAAPDHTTVLDAGEGREAGAVPSPEDLAGVLLRRFERDGDPADLERAVALLQDALREARPGSPGHLVVLVNLSAALHARAELAGTPEGFTAVVDLLSQARADHLAGGPHLADLHGNLGNALHARHDLTGDPADLDAAVAAHTAAVEAMDPADPARASRLSNLGLIVQSRFERAQDDADLEASLVLHAEAVAAVPPGDRDRPRYLSNQGLALRTRYERFGDPRDLDAAIAVLREAASSEQAGRESWRWPANLGNALRLRYHLQGASADIDEAIVMLRRAVEAMPADRAGEGAQVSLGEALAVRYGVGGAPGDIAEALPLLGAAAQVPGPGQAARLNAHGMALVHRYEHGRDEGDLAAAFEVLTRAVAATPEGDPRLAVHLSNLAVAARMRAAAGAPEQDPDAAVARLRAALASVPAGHGLRAAFLLNLASVTEARYRDHGDERDYQDALAAAREAALAEAGTMAHRLPAARLWADLAADHGDHAEALRAYRLAIDLVPTVAWHGLSWSDQEIQTRRSLTGLGVDACACAIEAGEVETAVELVERGRAVMWSSLLHRRGDLDALAEAAPGLAGALREVRARLDAAAERAGAPARAVEDARGWDRLLAEARRLPGFEDFLRPVRFARLREAAREGAVVVVNLSERRCDALVVTSGGVAAVPLPGLTSREAAFRAAMYLDVLGSMAVPMAMEPGERRSGLLRGSEGFLGDVLAWLWTAVAEPVLAHLGHTRAPAGGGPWPRVWWCPTGALTLLPLHAAGTGQDGDSVLDRVVSSYTPTLGALDRARQGEPRPGAPALVVTVPAAPGVRTLTGPYQEAAFLRRVLDVPPVRLHGAQATRAAVAAALPGCGALHFSGHGTQELTAPSRGGLVLYDGVLAVRDLTGLDVRGELAFLSACQTATGGAELPDEGVHLASALQIAGFRHVIATLWSVYDLPSVEVTRAVYGALAKGVGPAVALHEAVRALRAAHPAAPSVWASYVHTGP</sequence>
<dbReference type="Pfam" id="PF12770">
    <property type="entry name" value="CHAT"/>
    <property type="match status" value="1"/>
</dbReference>
<proteinExistence type="predicted"/>
<reference evidence="2 3" key="1">
    <citation type="submission" date="2020-08" db="EMBL/GenBank/DDBJ databases">
        <title>Sequencing the genomes of 1000 actinobacteria strains.</title>
        <authorList>
            <person name="Klenk H.-P."/>
        </authorList>
    </citation>
    <scope>NUCLEOTIDE SEQUENCE [LARGE SCALE GENOMIC DNA]</scope>
    <source>
        <strain evidence="2 3">DSM 45790</strain>
    </source>
</reference>
<feature type="domain" description="CHAT" evidence="1">
    <location>
        <begin position="1057"/>
        <end position="1328"/>
    </location>
</feature>
<dbReference type="InterPro" id="IPR011990">
    <property type="entry name" value="TPR-like_helical_dom_sf"/>
</dbReference>
<dbReference type="Proteomes" id="UP000588112">
    <property type="component" value="Unassembled WGS sequence"/>
</dbReference>
<evidence type="ECO:0000313" key="2">
    <source>
        <dbReference type="EMBL" id="MBB5631414.1"/>
    </source>
</evidence>
<dbReference type="InterPro" id="IPR024983">
    <property type="entry name" value="CHAT_dom"/>
</dbReference>